<feature type="domain" description="Fe2OG dioxygenase" evidence="14">
    <location>
        <begin position="646"/>
        <end position="739"/>
    </location>
</feature>
<dbReference type="GO" id="GO:0008475">
    <property type="term" value="F:procollagen-lysine 5-dioxygenase activity"/>
    <property type="evidence" value="ECO:0007669"/>
    <property type="project" value="UniProtKB-EC"/>
</dbReference>
<evidence type="ECO:0000256" key="7">
    <source>
        <dbReference type="ARBA" id="ARBA00022896"/>
    </source>
</evidence>
<keyword evidence="10" id="KW-0408">Iron</keyword>
<proteinExistence type="predicted"/>
<evidence type="ECO:0000256" key="5">
    <source>
        <dbReference type="ARBA" id="ARBA00022729"/>
    </source>
</evidence>
<dbReference type="OrthoDB" id="69177at2759"/>
<dbReference type="PANTHER" id="PTHR10730">
    <property type="entry name" value="PROCOLLAGEN-LYSINE,2-OXOGLUTARATE 5-DIOXYGENASE/GLYCOSYLTRANSFERASE 25 FAMILY MEMBER"/>
    <property type="match status" value="1"/>
</dbReference>
<dbReference type="InterPro" id="IPR029044">
    <property type="entry name" value="Nucleotide-diphossugar_trans"/>
</dbReference>
<dbReference type="InterPro" id="IPR057589">
    <property type="entry name" value="GT_PLOD"/>
</dbReference>
<dbReference type="SUPFAM" id="SSF53448">
    <property type="entry name" value="Nucleotide-diphospho-sugar transferases"/>
    <property type="match status" value="1"/>
</dbReference>
<dbReference type="InterPro" id="IPR005123">
    <property type="entry name" value="Oxoglu/Fe-dep_dioxygenase_dom"/>
</dbReference>
<feature type="chain" id="PRO_5034830536" description="procollagen-lysine 5-dioxygenase" evidence="13">
    <location>
        <begin position="31"/>
        <end position="739"/>
    </location>
</feature>
<organism evidence="15 16">
    <name type="scientific">Acanthaster planci</name>
    <name type="common">Crown-of-thorns starfish</name>
    <dbReference type="NCBI Taxonomy" id="133434"/>
    <lineage>
        <taxon>Eukaryota</taxon>
        <taxon>Metazoa</taxon>
        <taxon>Echinodermata</taxon>
        <taxon>Eleutherozoa</taxon>
        <taxon>Asterozoa</taxon>
        <taxon>Asteroidea</taxon>
        <taxon>Valvatacea</taxon>
        <taxon>Valvatida</taxon>
        <taxon>Acanthasteridae</taxon>
        <taxon>Acanthaster</taxon>
    </lineage>
</organism>
<evidence type="ECO:0000256" key="6">
    <source>
        <dbReference type="ARBA" id="ARBA00022824"/>
    </source>
</evidence>
<evidence type="ECO:0000259" key="14">
    <source>
        <dbReference type="PROSITE" id="PS51471"/>
    </source>
</evidence>
<dbReference type="GO" id="GO:0005783">
    <property type="term" value="C:endoplasmic reticulum"/>
    <property type="evidence" value="ECO:0007669"/>
    <property type="project" value="UniProtKB-SubCell"/>
</dbReference>
<dbReference type="SMART" id="SM00702">
    <property type="entry name" value="P4Hc"/>
    <property type="match status" value="1"/>
</dbReference>
<dbReference type="Gene3D" id="3.90.550.10">
    <property type="entry name" value="Spore Coat Polysaccharide Biosynthesis Protein SpsA, Chain A"/>
    <property type="match status" value="1"/>
</dbReference>
<dbReference type="Pfam" id="PF25342">
    <property type="entry name" value="GT_PLOD"/>
    <property type="match status" value="1"/>
</dbReference>
<comment type="cofactor">
    <cofactor evidence="1">
        <name>L-ascorbate</name>
        <dbReference type="ChEBI" id="CHEBI:38290"/>
    </cofactor>
</comment>
<dbReference type="InterPro" id="IPR050757">
    <property type="entry name" value="Collagen_mod_GT25"/>
</dbReference>
<dbReference type="KEGG" id="aplc:110976488"/>
<dbReference type="OMA" id="TDVACNH"/>
<dbReference type="AlphaFoldDB" id="A0A8B7Y0I6"/>
<dbReference type="GO" id="GO:0031418">
    <property type="term" value="F:L-ascorbic acid binding"/>
    <property type="evidence" value="ECO:0007669"/>
    <property type="project" value="UniProtKB-KW"/>
</dbReference>
<keyword evidence="6" id="KW-0256">Endoplasmic reticulum</keyword>
<evidence type="ECO:0000256" key="12">
    <source>
        <dbReference type="ARBA" id="ARBA00047930"/>
    </source>
</evidence>
<keyword evidence="7" id="KW-0847">Vitamin C</keyword>
<dbReference type="Proteomes" id="UP000694845">
    <property type="component" value="Unplaced"/>
</dbReference>
<dbReference type="InterPro" id="IPR044861">
    <property type="entry name" value="IPNS-like_FE2OG_OXY"/>
</dbReference>
<reference evidence="16" key="1">
    <citation type="submission" date="2025-08" db="UniProtKB">
        <authorList>
            <consortium name="RefSeq"/>
        </authorList>
    </citation>
    <scope>IDENTIFICATION</scope>
</reference>
<gene>
    <name evidence="16" type="primary">LOC110976488</name>
</gene>
<accession>A0A8B7Y0I6</accession>
<dbReference type="InterPro" id="IPR006620">
    <property type="entry name" value="Pro_4_hyd_alph"/>
</dbReference>
<dbReference type="RefSeq" id="XP_022085486.1">
    <property type="nucleotide sequence ID" value="XM_022229794.1"/>
</dbReference>
<evidence type="ECO:0000256" key="10">
    <source>
        <dbReference type="ARBA" id="ARBA00023004"/>
    </source>
</evidence>
<evidence type="ECO:0000256" key="8">
    <source>
        <dbReference type="ARBA" id="ARBA00022964"/>
    </source>
</evidence>
<dbReference type="PANTHER" id="PTHR10730:SF45">
    <property type="entry name" value="PROCOLLAGEN-LYSINE,2-OXOGLUTARATE 5-DIOXYGENASE"/>
    <property type="match status" value="1"/>
</dbReference>
<dbReference type="PROSITE" id="PS51471">
    <property type="entry name" value="FE2OG_OXY"/>
    <property type="match status" value="1"/>
</dbReference>
<keyword evidence="4" id="KW-0479">Metal-binding</keyword>
<name>A0A8B7Y0I6_ACAPL</name>
<comment type="subcellular location">
    <subcellularLocation>
        <location evidence="2">Endoplasmic reticulum</location>
    </subcellularLocation>
</comment>
<keyword evidence="9" id="KW-0560">Oxidoreductase</keyword>
<evidence type="ECO:0000256" key="4">
    <source>
        <dbReference type="ARBA" id="ARBA00022723"/>
    </source>
</evidence>
<keyword evidence="5 13" id="KW-0732">Signal</keyword>
<evidence type="ECO:0000256" key="2">
    <source>
        <dbReference type="ARBA" id="ARBA00004240"/>
    </source>
</evidence>
<evidence type="ECO:0000313" key="16">
    <source>
        <dbReference type="RefSeq" id="XP_022085486.1"/>
    </source>
</evidence>
<sequence length="739" mass="86034">MAIEVSRMSQPQRFLALFLTLVLVVCTTWASDSKPKNETKLLVVTVATNETDGFRRYMRSAKKYGYDVKVVGMHQPWKGGDILNHPGGGHKINLLKEALKEYKDMKNLIILYTDSYDVIFTARQEDLLHHFLGLNKNLVFSAEPFLWPDKSLASKYPVMEKGYPFLCSGMYMGYAPYIWKALTWSAVTDDGDDQLFFTHLYLNQVKRKNWRIALDSQAVLFQNMNGAQGDVLIRFRNNNSVIFNREFETFPMVLHGNGKSKTILNNFGNYLAYHWMPEEGCVACTEDTFSLANVTEEDFPPVLMALFIEVPTPFLDDFFAQIEALDYPKKKIDLFLHNQPKHRLDRVAKFVQKAKERYRSVKLYSPVKNLTEPEARNKGFQHCNDLKCDYYFSWDSDVRLTNPKTLQILIEQNRSIIAPIVRKDGKLWSNFWGDINNEGFYARSEDYVDIIKDYKIGLWNVAFISSVYLIHGSKIHAPHTPTFEIKDTDPDMALCQQLRDRGDFMYVTNMHYFGYLVTTEYCETEHLHNDLWEIGSNRRVWEDHFIHPDYYQVLEPGVEVKQVCPDVYTFPIFTKEFITKLIEEMEYFGKWSSGKNEDSRLAGGYENVPTRDIHMRQIDYERHFLYFLREFIKPAAEKLYQGYDSRAHAIMNFVVRYRPDEQPALRPHHDSSTYTINVALNTRGVDYEGGGARFIRYNCSVVGLEAGHLLMHPGRLTHLHEGLRTTKGTRYILVSFIDP</sequence>
<keyword evidence="11" id="KW-0325">Glycoprotein</keyword>
<evidence type="ECO:0000256" key="11">
    <source>
        <dbReference type="ARBA" id="ARBA00023180"/>
    </source>
</evidence>
<evidence type="ECO:0000256" key="3">
    <source>
        <dbReference type="ARBA" id="ARBA00012264"/>
    </source>
</evidence>
<dbReference type="Gene3D" id="2.60.120.620">
    <property type="entry name" value="q2cbj1_9rhob like domain"/>
    <property type="match status" value="1"/>
</dbReference>
<feature type="signal peptide" evidence="13">
    <location>
        <begin position="1"/>
        <end position="30"/>
    </location>
</feature>
<dbReference type="Pfam" id="PF03171">
    <property type="entry name" value="2OG-FeII_Oxy"/>
    <property type="match status" value="1"/>
</dbReference>
<keyword evidence="8" id="KW-0223">Dioxygenase</keyword>
<evidence type="ECO:0000313" key="15">
    <source>
        <dbReference type="Proteomes" id="UP000694845"/>
    </source>
</evidence>
<dbReference type="GO" id="GO:0005506">
    <property type="term" value="F:iron ion binding"/>
    <property type="evidence" value="ECO:0007669"/>
    <property type="project" value="InterPro"/>
</dbReference>
<dbReference type="GeneID" id="110976488"/>
<evidence type="ECO:0000256" key="13">
    <source>
        <dbReference type="SAM" id="SignalP"/>
    </source>
</evidence>
<evidence type="ECO:0000256" key="9">
    <source>
        <dbReference type="ARBA" id="ARBA00023002"/>
    </source>
</evidence>
<protein>
    <recommendedName>
        <fullName evidence="3">procollagen-lysine 5-dioxygenase</fullName>
        <ecNumber evidence="3">1.14.11.4</ecNumber>
    </recommendedName>
</protein>
<keyword evidence="15" id="KW-1185">Reference proteome</keyword>
<comment type="catalytic activity">
    <reaction evidence="12">
        <text>L-lysyl-[collagen] + 2-oxoglutarate + O2 = (5R)-5-hydroxy-L-lysyl-[collagen] + succinate + CO2</text>
        <dbReference type="Rhea" id="RHEA:16569"/>
        <dbReference type="Rhea" id="RHEA-COMP:12751"/>
        <dbReference type="Rhea" id="RHEA-COMP:12752"/>
        <dbReference type="ChEBI" id="CHEBI:15379"/>
        <dbReference type="ChEBI" id="CHEBI:16526"/>
        <dbReference type="ChEBI" id="CHEBI:16810"/>
        <dbReference type="ChEBI" id="CHEBI:29969"/>
        <dbReference type="ChEBI" id="CHEBI:30031"/>
        <dbReference type="ChEBI" id="CHEBI:133442"/>
        <dbReference type="EC" id="1.14.11.4"/>
    </reaction>
</comment>
<evidence type="ECO:0000256" key="1">
    <source>
        <dbReference type="ARBA" id="ARBA00001961"/>
    </source>
</evidence>
<dbReference type="EC" id="1.14.11.4" evidence="3"/>